<feature type="transmembrane region" description="Helical" evidence="2">
    <location>
        <begin position="60"/>
        <end position="82"/>
    </location>
</feature>
<feature type="compositionally biased region" description="Basic and acidic residues" evidence="1">
    <location>
        <begin position="15"/>
        <end position="27"/>
    </location>
</feature>
<dbReference type="EMBL" id="BAABIW010000016">
    <property type="protein sequence ID" value="GAA5028489.1"/>
    <property type="molecule type" value="Genomic_DNA"/>
</dbReference>
<dbReference type="Proteomes" id="UP001500427">
    <property type="component" value="Unassembled WGS sequence"/>
</dbReference>
<reference evidence="4" key="1">
    <citation type="journal article" date="2019" name="Int. J. Syst. Evol. Microbiol.">
        <title>The Global Catalogue of Microorganisms (GCM) 10K type strain sequencing project: providing services to taxonomists for standard genome sequencing and annotation.</title>
        <authorList>
            <consortium name="The Broad Institute Genomics Platform"/>
            <consortium name="The Broad Institute Genome Sequencing Center for Infectious Disease"/>
            <person name="Wu L."/>
            <person name="Ma J."/>
        </authorList>
    </citation>
    <scope>NUCLEOTIDE SEQUENCE [LARGE SCALE GENOMIC DNA]</scope>
    <source>
        <strain evidence="4">JCM 17687</strain>
    </source>
</reference>
<gene>
    <name evidence="3" type="ORF">GCM10023258_24040</name>
</gene>
<proteinExistence type="predicted"/>
<evidence type="ECO:0000313" key="3">
    <source>
        <dbReference type="EMBL" id="GAA5028489.1"/>
    </source>
</evidence>
<keyword evidence="4" id="KW-1185">Reference proteome</keyword>
<keyword evidence="2" id="KW-0812">Transmembrane</keyword>
<feature type="region of interest" description="Disordered" evidence="1">
    <location>
        <begin position="1"/>
        <end position="27"/>
    </location>
</feature>
<name>A0ABP9JDG0_9MICO</name>
<keyword evidence="2" id="KW-0472">Membrane</keyword>
<evidence type="ECO:0000256" key="2">
    <source>
        <dbReference type="SAM" id="Phobius"/>
    </source>
</evidence>
<evidence type="ECO:0000256" key="1">
    <source>
        <dbReference type="SAM" id="MobiDB-lite"/>
    </source>
</evidence>
<dbReference type="RefSeq" id="WP_345507718.1">
    <property type="nucleotide sequence ID" value="NZ_BAABIW010000016.1"/>
</dbReference>
<feature type="transmembrane region" description="Helical" evidence="2">
    <location>
        <begin position="94"/>
        <end position="113"/>
    </location>
</feature>
<comment type="caution">
    <text evidence="3">The sequence shown here is derived from an EMBL/GenBank/DDBJ whole genome shotgun (WGS) entry which is preliminary data.</text>
</comment>
<accession>A0ABP9JDG0</accession>
<evidence type="ECO:0000313" key="4">
    <source>
        <dbReference type="Proteomes" id="UP001500427"/>
    </source>
</evidence>
<sequence>MEREPSRSTPDPDVTAEHEEAVARGEKRVLRRTTDGRLHSFPADEIGFSPGRGQAQVRTWWGMAVLATVMALLTLGSLWMLLAPIGQGETPEWYALWGLVPGALFTWYAVRLARDEYLAVRVRRERGSPEPGA</sequence>
<organism evidence="3 4">
    <name type="scientific">Terrabacter aeriphilus</name>
    <dbReference type="NCBI Taxonomy" id="515662"/>
    <lineage>
        <taxon>Bacteria</taxon>
        <taxon>Bacillati</taxon>
        <taxon>Actinomycetota</taxon>
        <taxon>Actinomycetes</taxon>
        <taxon>Micrococcales</taxon>
        <taxon>Intrasporangiaceae</taxon>
        <taxon>Terrabacter</taxon>
    </lineage>
</organism>
<protein>
    <submittedName>
        <fullName evidence="3">Uncharacterized protein</fullName>
    </submittedName>
</protein>
<keyword evidence="2" id="KW-1133">Transmembrane helix</keyword>